<evidence type="ECO:0000256" key="1">
    <source>
        <dbReference type="SAM" id="MobiDB-lite"/>
    </source>
</evidence>
<proteinExistence type="predicted"/>
<dbReference type="EMBL" id="BSXT01000875">
    <property type="protein sequence ID" value="GMF35576.1"/>
    <property type="molecule type" value="Genomic_DNA"/>
</dbReference>
<evidence type="ECO:0000313" key="2">
    <source>
        <dbReference type="EMBL" id="GMF35576.1"/>
    </source>
</evidence>
<reference evidence="2" key="1">
    <citation type="submission" date="2023-04" db="EMBL/GenBank/DDBJ databases">
        <title>Phytophthora fragariaefolia NBRC 109709.</title>
        <authorList>
            <person name="Ichikawa N."/>
            <person name="Sato H."/>
            <person name="Tonouchi N."/>
        </authorList>
    </citation>
    <scope>NUCLEOTIDE SEQUENCE</scope>
    <source>
        <strain evidence="2">NBRC 109709</strain>
    </source>
</reference>
<feature type="region of interest" description="Disordered" evidence="1">
    <location>
        <begin position="45"/>
        <end position="89"/>
    </location>
</feature>
<dbReference type="AlphaFoldDB" id="A0A9W7CLW5"/>
<protein>
    <submittedName>
        <fullName evidence="2">Unnamed protein product</fullName>
    </submittedName>
</protein>
<organism evidence="2 3">
    <name type="scientific">Phytophthora fragariaefolia</name>
    <dbReference type="NCBI Taxonomy" id="1490495"/>
    <lineage>
        <taxon>Eukaryota</taxon>
        <taxon>Sar</taxon>
        <taxon>Stramenopiles</taxon>
        <taxon>Oomycota</taxon>
        <taxon>Peronosporomycetes</taxon>
        <taxon>Peronosporales</taxon>
        <taxon>Peronosporaceae</taxon>
        <taxon>Phytophthora</taxon>
    </lineage>
</organism>
<name>A0A9W7CLW5_9STRA</name>
<gene>
    <name evidence="2" type="ORF">Pfra01_000945600</name>
</gene>
<feature type="compositionally biased region" description="Basic and acidic residues" evidence="1">
    <location>
        <begin position="49"/>
        <end position="63"/>
    </location>
</feature>
<keyword evidence="3" id="KW-1185">Reference proteome</keyword>
<evidence type="ECO:0000313" key="3">
    <source>
        <dbReference type="Proteomes" id="UP001165121"/>
    </source>
</evidence>
<dbReference type="Proteomes" id="UP001165121">
    <property type="component" value="Unassembled WGS sequence"/>
</dbReference>
<sequence>MATLATLEYNSRRADEIPGSTWTDSSNHVATSMIWKILLSASSSRRSGARLERPLRTAPEVRSDPTVVMSGVQKTQEMGIDGTATTETDEDMAAGWTIPVTRPVFRSQRSCYQR</sequence>
<accession>A0A9W7CLW5</accession>
<comment type="caution">
    <text evidence="2">The sequence shown here is derived from an EMBL/GenBank/DDBJ whole genome shotgun (WGS) entry which is preliminary data.</text>
</comment>